<dbReference type="OrthoDB" id="100767at2759"/>
<sequence>MGDSSIAEKPKCESDNDQFSCYLKSNTVLTEKHLTKIAKYLAKKWKSVGRNLGIENADIDIIQSDNVLNTEEQSFQMLNKWLKMSKPEKGTTGNLAKALIDADCHGAIPYLPLDEE</sequence>
<gene>
    <name evidence="2" type="ORF">OCBIM_22013294mg</name>
</gene>
<dbReference type="Gene3D" id="1.10.533.10">
    <property type="entry name" value="Death Domain, Fas"/>
    <property type="match status" value="1"/>
</dbReference>
<proteinExistence type="predicted"/>
<dbReference type="STRING" id="37653.A0A0L8HKK4"/>
<dbReference type="PROSITE" id="PS50017">
    <property type="entry name" value="DEATH_DOMAIN"/>
    <property type="match status" value="1"/>
</dbReference>
<dbReference type="InterPro" id="IPR000488">
    <property type="entry name" value="Death_dom"/>
</dbReference>
<dbReference type="SUPFAM" id="SSF47986">
    <property type="entry name" value="DEATH domain"/>
    <property type="match status" value="1"/>
</dbReference>
<name>A0A0L8HKK4_OCTBM</name>
<dbReference type="Pfam" id="PF00531">
    <property type="entry name" value="Death"/>
    <property type="match status" value="1"/>
</dbReference>
<accession>A0A0L8HKK4</accession>
<evidence type="ECO:0000259" key="1">
    <source>
        <dbReference type="PROSITE" id="PS50017"/>
    </source>
</evidence>
<dbReference type="SMART" id="SM00005">
    <property type="entry name" value="DEATH"/>
    <property type="match status" value="1"/>
</dbReference>
<organism evidence="2">
    <name type="scientific">Octopus bimaculoides</name>
    <name type="common">California two-spotted octopus</name>
    <dbReference type="NCBI Taxonomy" id="37653"/>
    <lineage>
        <taxon>Eukaryota</taxon>
        <taxon>Metazoa</taxon>
        <taxon>Spiralia</taxon>
        <taxon>Lophotrochozoa</taxon>
        <taxon>Mollusca</taxon>
        <taxon>Cephalopoda</taxon>
        <taxon>Coleoidea</taxon>
        <taxon>Octopodiformes</taxon>
        <taxon>Octopoda</taxon>
        <taxon>Incirrata</taxon>
        <taxon>Octopodidae</taxon>
        <taxon>Octopus</taxon>
    </lineage>
</organism>
<dbReference type="GO" id="GO:0007165">
    <property type="term" value="P:signal transduction"/>
    <property type="evidence" value="ECO:0007669"/>
    <property type="project" value="InterPro"/>
</dbReference>
<dbReference type="PANTHER" id="PTHR15077:SF12">
    <property type="entry name" value="DEATH DOMAIN-CONTAINING PROTEIN"/>
    <property type="match status" value="1"/>
</dbReference>
<feature type="domain" description="Death" evidence="1">
    <location>
        <begin position="30"/>
        <end position="99"/>
    </location>
</feature>
<dbReference type="AlphaFoldDB" id="A0A0L8HKK4"/>
<dbReference type="InterPro" id="IPR011029">
    <property type="entry name" value="DEATH-like_dom_sf"/>
</dbReference>
<dbReference type="KEGG" id="obi:106870353"/>
<protein>
    <recommendedName>
        <fullName evidence="1">Death domain-containing protein</fullName>
    </recommendedName>
</protein>
<dbReference type="PANTHER" id="PTHR15077">
    <property type="entry name" value="FAS-ASSOCIATING DEATH DOMAIN-CONTAINING PROTEIN FADD"/>
    <property type="match status" value="1"/>
</dbReference>
<dbReference type="InterPro" id="IPR016729">
    <property type="entry name" value="FADD"/>
</dbReference>
<dbReference type="CDD" id="cd01670">
    <property type="entry name" value="Death"/>
    <property type="match status" value="1"/>
</dbReference>
<dbReference type="EMBL" id="KQ418007">
    <property type="protein sequence ID" value="KOF89320.1"/>
    <property type="molecule type" value="Genomic_DNA"/>
</dbReference>
<reference evidence="2" key="1">
    <citation type="submission" date="2015-07" db="EMBL/GenBank/DDBJ databases">
        <title>MeaNS - Measles Nucleotide Surveillance Program.</title>
        <authorList>
            <person name="Tran T."/>
            <person name="Druce J."/>
        </authorList>
    </citation>
    <scope>NUCLEOTIDE SEQUENCE</scope>
    <source>
        <strain evidence="2">UCB-OBI-ISO-001</strain>
        <tissue evidence="2">Gonad</tissue>
    </source>
</reference>
<evidence type="ECO:0000313" key="2">
    <source>
        <dbReference type="EMBL" id="KOF89320.1"/>
    </source>
</evidence>